<dbReference type="EMBL" id="RKMF01000002">
    <property type="protein sequence ID" value="ROZ64684.1"/>
    <property type="molecule type" value="Genomic_DNA"/>
</dbReference>
<dbReference type="OrthoDB" id="4966302at2"/>
<accession>A0A3N3ZSU3</accession>
<reference evidence="1 2" key="1">
    <citation type="submission" date="2018-10" db="EMBL/GenBank/DDBJ databases">
        <title>Kocuria sp. M5W7-7, whole genome shotgun sequence.</title>
        <authorList>
            <person name="Tuo L."/>
        </authorList>
    </citation>
    <scope>NUCLEOTIDE SEQUENCE [LARGE SCALE GENOMIC DNA]</scope>
    <source>
        <strain evidence="1 2">M5W7-7</strain>
    </source>
</reference>
<proteinExistence type="predicted"/>
<organism evidence="1 2">
    <name type="scientific">Kocuria soli</name>
    <dbReference type="NCBI Taxonomy" id="2485125"/>
    <lineage>
        <taxon>Bacteria</taxon>
        <taxon>Bacillati</taxon>
        <taxon>Actinomycetota</taxon>
        <taxon>Actinomycetes</taxon>
        <taxon>Micrococcales</taxon>
        <taxon>Micrococcaceae</taxon>
        <taxon>Kocuria</taxon>
    </lineage>
</organism>
<gene>
    <name evidence="1" type="ORF">EDL96_02230</name>
</gene>
<comment type="caution">
    <text evidence="1">The sequence shown here is derived from an EMBL/GenBank/DDBJ whole genome shotgun (WGS) entry which is preliminary data.</text>
</comment>
<protein>
    <submittedName>
        <fullName evidence="1">Uncharacterized protein</fullName>
    </submittedName>
</protein>
<name>A0A3N3ZSU3_9MICC</name>
<dbReference type="RefSeq" id="WP_123824007.1">
    <property type="nucleotide sequence ID" value="NZ_RKMF01000002.1"/>
</dbReference>
<dbReference type="Proteomes" id="UP000270616">
    <property type="component" value="Unassembled WGS sequence"/>
</dbReference>
<evidence type="ECO:0000313" key="2">
    <source>
        <dbReference type="Proteomes" id="UP000270616"/>
    </source>
</evidence>
<keyword evidence="2" id="KW-1185">Reference proteome</keyword>
<dbReference type="AlphaFoldDB" id="A0A3N3ZSU3"/>
<evidence type="ECO:0000313" key="1">
    <source>
        <dbReference type="EMBL" id="ROZ64684.1"/>
    </source>
</evidence>
<sequence>MNYVDGQRSGYRELAPLKIRMLPPGNLVYGPGKDHYAWDLGRLPIECDLLRPITKSVDRRVVSFSFTDAHGVTWHRGQDGALKEVGG</sequence>